<dbReference type="RefSeq" id="WP_086071791.1">
    <property type="nucleotide sequence ID" value="NZ_CP021109.1"/>
</dbReference>
<protein>
    <submittedName>
        <fullName evidence="1">DNA packaging protein</fullName>
    </submittedName>
</protein>
<dbReference type="EMBL" id="CP021109">
    <property type="protein sequence ID" value="ARP85768.1"/>
    <property type="molecule type" value="Genomic_DNA"/>
</dbReference>
<dbReference type="Gene3D" id="1.10.3230.30">
    <property type="entry name" value="Phage gp6-like head-tail connector protein"/>
    <property type="match status" value="1"/>
</dbReference>
<dbReference type="AlphaFoldDB" id="A0A1W6YXI5"/>
<evidence type="ECO:0000313" key="1">
    <source>
        <dbReference type="EMBL" id="ARP85768.1"/>
    </source>
</evidence>
<dbReference type="InterPro" id="IPR021146">
    <property type="entry name" value="Phage_gp6-like_head-tail"/>
</dbReference>
<accession>A0A1W6YXI5</accession>
<evidence type="ECO:0000313" key="2">
    <source>
        <dbReference type="Proteomes" id="UP000194139"/>
    </source>
</evidence>
<sequence>MVTLEEAKLHIRFSGDDADDELQRMIDAATDAAADYLNMARTDLEKAMPAPVHAAILLQVGDLFANRERQSEEAYYQNRTYERLLNPYRVMIM</sequence>
<organism evidence="1 2">
    <name type="scientific">Bordetella genomosp. 9</name>
    <dbReference type="NCBI Taxonomy" id="1416803"/>
    <lineage>
        <taxon>Bacteria</taxon>
        <taxon>Pseudomonadati</taxon>
        <taxon>Pseudomonadota</taxon>
        <taxon>Betaproteobacteria</taxon>
        <taxon>Burkholderiales</taxon>
        <taxon>Alcaligenaceae</taxon>
        <taxon>Bordetella</taxon>
    </lineage>
</organism>
<keyword evidence="2" id="KW-1185">Reference proteome</keyword>
<dbReference type="NCBIfam" id="TIGR01560">
    <property type="entry name" value="put_DNA_pack"/>
    <property type="match status" value="1"/>
</dbReference>
<dbReference type="InterPro" id="IPR006450">
    <property type="entry name" value="Phage_HK97_gp6-like"/>
</dbReference>
<dbReference type="Proteomes" id="UP000194139">
    <property type="component" value="Chromosome"/>
</dbReference>
<reference evidence="1 2" key="1">
    <citation type="submission" date="2017-05" db="EMBL/GenBank/DDBJ databases">
        <title>Complete and WGS of Bordetella genogroups.</title>
        <authorList>
            <person name="Spilker T."/>
            <person name="LiPuma J."/>
        </authorList>
    </citation>
    <scope>NUCLEOTIDE SEQUENCE [LARGE SCALE GENOMIC DNA]</scope>
    <source>
        <strain evidence="1 2">AU17164</strain>
    </source>
</reference>
<proteinExistence type="predicted"/>
<gene>
    <name evidence="1" type="ORF">CAL13_05760</name>
</gene>
<name>A0A1W6YXI5_9BORD</name>
<dbReference type="CDD" id="cd08054">
    <property type="entry name" value="gp6"/>
    <property type="match status" value="1"/>
</dbReference>
<dbReference type="Pfam" id="PF05135">
    <property type="entry name" value="Phage_connect_1"/>
    <property type="match status" value="1"/>
</dbReference>